<evidence type="ECO:0000313" key="11">
    <source>
        <dbReference type="Proteomes" id="UP000698800"/>
    </source>
</evidence>
<feature type="domain" description="Histidine-specific methyltransferase SAM-dependent" evidence="8">
    <location>
        <begin position="83"/>
        <end position="337"/>
    </location>
</feature>
<reference evidence="10" key="1">
    <citation type="submission" date="2021-03" db="EMBL/GenBank/DDBJ databases">
        <title>Comparative genomics and phylogenomic investigation of the class Geoglossomycetes provide insights into ecological specialization and systematics.</title>
        <authorList>
            <person name="Melie T."/>
            <person name="Pirro S."/>
            <person name="Miller A.N."/>
            <person name="Quandt A."/>
        </authorList>
    </citation>
    <scope>NUCLEOTIDE SEQUENCE</scope>
    <source>
        <strain evidence="10">GBOQ0MN5Z8</strain>
    </source>
</reference>
<dbReference type="Pfam" id="PF12867">
    <property type="entry name" value="DinB_2"/>
    <property type="match status" value="1"/>
</dbReference>
<evidence type="ECO:0000256" key="4">
    <source>
        <dbReference type="ARBA" id="ARBA00023004"/>
    </source>
</evidence>
<dbReference type="SUPFAM" id="SSF56436">
    <property type="entry name" value="C-type lectin-like"/>
    <property type="match status" value="1"/>
</dbReference>
<dbReference type="InterPro" id="IPR042095">
    <property type="entry name" value="SUMF_sf"/>
</dbReference>
<dbReference type="InterPro" id="IPR005532">
    <property type="entry name" value="SUMF_dom"/>
</dbReference>
<dbReference type="InterPro" id="IPR034660">
    <property type="entry name" value="DinB/YfiT-like"/>
</dbReference>
<accession>A0A9P8IDZ2</accession>
<dbReference type="EMBL" id="JAGHQL010000002">
    <property type="protein sequence ID" value="KAH0547717.1"/>
    <property type="molecule type" value="Genomic_DNA"/>
</dbReference>
<dbReference type="InterPro" id="IPR016187">
    <property type="entry name" value="CTDL_fold"/>
</dbReference>
<organism evidence="10 11">
    <name type="scientific">Glutinoglossum americanum</name>
    <dbReference type="NCBI Taxonomy" id="1670608"/>
    <lineage>
        <taxon>Eukaryota</taxon>
        <taxon>Fungi</taxon>
        <taxon>Dikarya</taxon>
        <taxon>Ascomycota</taxon>
        <taxon>Pezizomycotina</taxon>
        <taxon>Geoglossomycetes</taxon>
        <taxon>Geoglossales</taxon>
        <taxon>Geoglossaceae</taxon>
        <taxon>Glutinoglossum</taxon>
    </lineage>
</organism>
<proteinExistence type="predicted"/>
<keyword evidence="11" id="KW-1185">Reference proteome</keyword>
<gene>
    <name evidence="10" type="ORF">FGG08_000207</name>
</gene>
<comment type="pathway">
    <text evidence="5">Amino-acid biosynthesis; ergothioneine biosynthesis.</text>
</comment>
<dbReference type="SUPFAM" id="SSF109854">
    <property type="entry name" value="DinB/YfiT-like putative metalloenzymes"/>
    <property type="match status" value="1"/>
</dbReference>
<feature type="domain" description="Sulfatase-modifying factor enzyme-like" evidence="7">
    <location>
        <begin position="571"/>
        <end position="807"/>
    </location>
</feature>
<feature type="domain" description="DinB-like" evidence="9">
    <location>
        <begin position="373"/>
        <end position="508"/>
    </location>
</feature>
<dbReference type="InterPro" id="IPR029063">
    <property type="entry name" value="SAM-dependent_MTases_sf"/>
</dbReference>
<protein>
    <submittedName>
        <fullName evidence="10">Uncharacterized protein</fullName>
    </submittedName>
</protein>
<dbReference type="PANTHER" id="PTHR43397:SF1">
    <property type="entry name" value="ERGOTHIONEINE BIOSYNTHESIS PROTEIN 1"/>
    <property type="match status" value="1"/>
</dbReference>
<keyword evidence="3" id="KW-0560">Oxidoreductase</keyword>
<evidence type="ECO:0000256" key="2">
    <source>
        <dbReference type="ARBA" id="ARBA00022679"/>
    </source>
</evidence>
<dbReference type="InterPro" id="IPR019257">
    <property type="entry name" value="MeTrfase_dom"/>
</dbReference>
<dbReference type="Pfam" id="PF10017">
    <property type="entry name" value="Methyltransf_33"/>
    <property type="match status" value="1"/>
</dbReference>
<dbReference type="Proteomes" id="UP000698800">
    <property type="component" value="Unassembled WGS sequence"/>
</dbReference>
<evidence type="ECO:0000313" key="10">
    <source>
        <dbReference type="EMBL" id="KAH0547717.1"/>
    </source>
</evidence>
<dbReference type="Pfam" id="PF03781">
    <property type="entry name" value="FGE-sulfatase"/>
    <property type="match status" value="1"/>
</dbReference>
<evidence type="ECO:0000259" key="8">
    <source>
        <dbReference type="Pfam" id="PF10017"/>
    </source>
</evidence>
<evidence type="ECO:0000256" key="5">
    <source>
        <dbReference type="ARBA" id="ARBA00037882"/>
    </source>
</evidence>
<comment type="caution">
    <text evidence="10">The sequence shown here is derived from an EMBL/GenBank/DDBJ whole genome shotgun (WGS) entry which is preliminary data.</text>
</comment>
<feature type="region of interest" description="Disordered" evidence="6">
    <location>
        <begin position="720"/>
        <end position="746"/>
    </location>
</feature>
<dbReference type="InterPro" id="IPR017805">
    <property type="entry name" value="SAM_MeTrfase_EasF-type_put"/>
</dbReference>
<dbReference type="GO" id="GO:0032259">
    <property type="term" value="P:methylation"/>
    <property type="evidence" value="ECO:0007669"/>
    <property type="project" value="UniProtKB-KW"/>
</dbReference>
<evidence type="ECO:0000256" key="3">
    <source>
        <dbReference type="ARBA" id="ARBA00023002"/>
    </source>
</evidence>
<dbReference type="NCBIfam" id="TIGR03439">
    <property type="entry name" value="methyl_EasF"/>
    <property type="match status" value="1"/>
</dbReference>
<dbReference type="GO" id="GO:0008168">
    <property type="term" value="F:methyltransferase activity"/>
    <property type="evidence" value="ECO:0007669"/>
    <property type="project" value="UniProtKB-KW"/>
</dbReference>
<dbReference type="Gene3D" id="3.40.50.150">
    <property type="entry name" value="Vaccinia Virus protein VP39"/>
    <property type="match status" value="1"/>
</dbReference>
<dbReference type="InterPro" id="IPR024775">
    <property type="entry name" value="DinB-like"/>
</dbReference>
<keyword evidence="1" id="KW-0489">Methyltransferase</keyword>
<keyword evidence="2" id="KW-0808">Transferase</keyword>
<evidence type="ECO:0000256" key="6">
    <source>
        <dbReference type="SAM" id="MobiDB-lite"/>
    </source>
</evidence>
<evidence type="ECO:0000256" key="1">
    <source>
        <dbReference type="ARBA" id="ARBA00022603"/>
    </source>
</evidence>
<name>A0A9P8IDZ2_9PEZI</name>
<dbReference type="OrthoDB" id="659at2759"/>
<dbReference type="AlphaFoldDB" id="A0A9P8IDZ2"/>
<dbReference type="InterPro" id="IPR051128">
    <property type="entry name" value="EgtD_Methyltrsf_superfamily"/>
</dbReference>
<keyword evidence="4" id="KW-0408">Iron</keyword>
<dbReference type="Gene3D" id="3.90.1580.10">
    <property type="entry name" value="paralog of FGE (formylglycine-generating enzyme)"/>
    <property type="match status" value="1"/>
</dbReference>
<dbReference type="PANTHER" id="PTHR43397">
    <property type="entry name" value="ERGOTHIONEINE BIOSYNTHESIS PROTEIN 1"/>
    <property type="match status" value="1"/>
</dbReference>
<evidence type="ECO:0000259" key="9">
    <source>
        <dbReference type="Pfam" id="PF12867"/>
    </source>
</evidence>
<sequence>MADSATTGCVLLRAISPNGFAENQLPTTLNFSSQSTNGFAEPANGGSTTSNFSSNVQIVDIRRNGIDHSILDDMLAKLQPAEGEEKRMPTLLLYDSAGLKLFEEITYLDEYYLTNEEIQVLELYAEQIAQRIQPGSILVELGSGNLRKINILLQALDRVGAAFEYYALDLSLPELHRTFSVFPNGTYKNLKCYGLHGTYDDGLEWLKMPENRLKPKCILSLGSSIGNFTRNEAAEFLSGFASSVLRPGNGDLMLVGLDACKNPEKVWTAYNDPKGITEAFIMNGMLHANKVLGKNYFHLDDWNYIGEYNIDAGCHQAFYLPVRDVNIQNIKIKAGEKKARDLHMLSRPPFLYSLRPEKYAARPVPNLSEWENLWAAWTAVSMDMVPQEELFSKPIKLRNACIFYLGHIPTFLDIHLTRATTGKSTEPSYYTQIFERGIDPDVDNPEDCHAHSEIPESWPPVEEILAFQDRVRDRLREQYTAKVVEADRNLGRALWIGFEHEVMHLETLLYMLLQSDKSLPPPDITRPDFEAMAYQAEIRAVPNEWVTVPEQKISIGLEDPERVLNTHGFFGWDNEKPQRSTAVASFQAKARPITNQEYVRYLEETNKQALPASWVCEPSPNGISSINGDKNGHAIGSVSSNQDNLTGKFVRTFFGKVPLAQALHWPVIASYDELAGCAKWMNGRIPTADEVRSIYAYVDQSKTKDAENVLSRTFSAVNGHLSNNGVEETPPSHPPSNDFPSVETSPDPRQLFSNLEGCNVGFKHWHPTPVTQNGNRLSGRCDFGGAWEWTSSTLEKHEGFEPMSLYPAYTG</sequence>
<evidence type="ECO:0000259" key="7">
    <source>
        <dbReference type="Pfam" id="PF03781"/>
    </source>
</evidence>